<dbReference type="InterPro" id="IPR027417">
    <property type="entry name" value="P-loop_NTPase"/>
</dbReference>
<dbReference type="EMBL" id="CM016556">
    <property type="protein sequence ID" value="TKW13841.1"/>
    <property type="molecule type" value="Genomic_DNA"/>
</dbReference>
<dbReference type="Proteomes" id="UP000298652">
    <property type="component" value="Chromosome 5"/>
</dbReference>
<dbReference type="EC" id="2.8.2.-" evidence="3"/>
<dbReference type="Pfam" id="PF00685">
    <property type="entry name" value="Sulfotransfer_1"/>
    <property type="match status" value="1"/>
</dbReference>
<evidence type="ECO:0000256" key="1">
    <source>
        <dbReference type="ARBA" id="ARBA00005771"/>
    </source>
</evidence>
<feature type="domain" description="Sulfotransferase" evidence="4">
    <location>
        <begin position="89"/>
        <end position="347"/>
    </location>
</feature>
<evidence type="ECO:0000313" key="5">
    <source>
        <dbReference type="EMBL" id="TKW13841.1"/>
    </source>
</evidence>
<gene>
    <name evidence="5" type="ORF">SEVIR_5G127600v2</name>
</gene>
<organism evidence="5 6">
    <name type="scientific">Setaria viridis</name>
    <name type="common">Green bristlegrass</name>
    <name type="synonym">Setaria italica subsp. viridis</name>
    <dbReference type="NCBI Taxonomy" id="4556"/>
    <lineage>
        <taxon>Eukaryota</taxon>
        <taxon>Viridiplantae</taxon>
        <taxon>Streptophyta</taxon>
        <taxon>Embryophyta</taxon>
        <taxon>Tracheophyta</taxon>
        <taxon>Spermatophyta</taxon>
        <taxon>Magnoliopsida</taxon>
        <taxon>Liliopsida</taxon>
        <taxon>Poales</taxon>
        <taxon>Poaceae</taxon>
        <taxon>PACMAD clade</taxon>
        <taxon>Panicoideae</taxon>
        <taxon>Panicodae</taxon>
        <taxon>Paniceae</taxon>
        <taxon>Cenchrinae</taxon>
        <taxon>Setaria</taxon>
    </lineage>
</organism>
<protein>
    <recommendedName>
        <fullName evidence="3">Sulfotransferase</fullName>
        <ecNumber evidence="3">2.8.2.-</ecNumber>
    </recommendedName>
</protein>
<dbReference type="PANTHER" id="PTHR11783">
    <property type="entry name" value="SULFOTRANSFERASE SULT"/>
    <property type="match status" value="1"/>
</dbReference>
<keyword evidence="6" id="KW-1185">Reference proteome</keyword>
<dbReference type="SUPFAM" id="SSF52540">
    <property type="entry name" value="P-loop containing nucleoside triphosphate hydrolases"/>
    <property type="match status" value="1"/>
</dbReference>
<evidence type="ECO:0000256" key="3">
    <source>
        <dbReference type="RuleBase" id="RU361155"/>
    </source>
</evidence>
<evidence type="ECO:0000313" key="6">
    <source>
        <dbReference type="Proteomes" id="UP000298652"/>
    </source>
</evidence>
<sequence length="353" mass="38730">MMPIYISPLRIINLHTTSSSMTTGKTNQPAGAIGPEPFMKSAEAVPVIPVVGLTTDPKLWVCFYQGTWVLATLVPGIVSIQRNFAPRRGDVVLASIPKSGTTWLKALAFATMARAAHPPADNPGHPLLRLNPHQCVPYMERMFAAGDEAVMDTLPSPRLMSTHLHHSILPTSITNNPDCKIIYICRDPKDMLVSFWHFVRRINADISFSDVFEAACNGTSVSGPIWDHLLGYWNASKASPETVLFLRYEEMLRDPAGNARKLARFVGQPFSPAEEEAGVVDQIVRLCSIDKLKSVEVNKGGSGTAGTHFANDWYFRKGGAGDWANHMTPDMARRLDAIVEEKLSGSGLSFARD</sequence>
<dbReference type="InterPro" id="IPR000863">
    <property type="entry name" value="Sulfotransferase_dom"/>
</dbReference>
<dbReference type="Gene3D" id="3.40.50.300">
    <property type="entry name" value="P-loop containing nucleotide triphosphate hydrolases"/>
    <property type="match status" value="1"/>
</dbReference>
<evidence type="ECO:0000259" key="4">
    <source>
        <dbReference type="Pfam" id="PF00685"/>
    </source>
</evidence>
<name>A0A4U6UCX5_SETVI</name>
<dbReference type="AlphaFoldDB" id="A0A4U6UCX5"/>
<dbReference type="Gramene" id="TKW13841">
    <property type="protein sequence ID" value="TKW13841"/>
    <property type="gene ID" value="SEVIR_5G127600v2"/>
</dbReference>
<dbReference type="GO" id="GO:0008146">
    <property type="term" value="F:sulfotransferase activity"/>
    <property type="evidence" value="ECO:0007669"/>
    <property type="project" value="InterPro"/>
</dbReference>
<dbReference type="OMA" id="YEHINDD"/>
<comment type="similarity">
    <text evidence="1 3">Belongs to the sulfotransferase 1 family.</text>
</comment>
<reference evidence="5" key="1">
    <citation type="submission" date="2019-03" db="EMBL/GenBank/DDBJ databases">
        <title>WGS assembly of Setaria viridis.</title>
        <authorList>
            <person name="Huang P."/>
            <person name="Jenkins J."/>
            <person name="Grimwood J."/>
            <person name="Barry K."/>
            <person name="Healey A."/>
            <person name="Mamidi S."/>
            <person name="Sreedasyam A."/>
            <person name="Shu S."/>
            <person name="Feldman M."/>
            <person name="Wu J."/>
            <person name="Yu Y."/>
            <person name="Chen C."/>
            <person name="Johnson J."/>
            <person name="Rokhsar D."/>
            <person name="Baxter I."/>
            <person name="Schmutz J."/>
            <person name="Brutnell T."/>
            <person name="Kellogg E."/>
        </authorList>
    </citation>
    <scope>NUCLEOTIDE SEQUENCE [LARGE SCALE GENOMIC DNA]</scope>
</reference>
<proteinExistence type="inferred from homology"/>
<keyword evidence="2 3" id="KW-0808">Transferase</keyword>
<accession>A0A4U6UCX5</accession>
<evidence type="ECO:0000256" key="2">
    <source>
        <dbReference type="ARBA" id="ARBA00022679"/>
    </source>
</evidence>